<dbReference type="PANTHER" id="PTHR28173:SF1">
    <property type="entry name" value="RIBONUCLEASES P_MRP PROTEIN SUBUNIT POP8"/>
    <property type="match status" value="1"/>
</dbReference>
<name>A0A1G4JLD0_9SACH</name>
<dbReference type="EMBL" id="LT598458">
    <property type="protein sequence ID" value="SCU91300.1"/>
    <property type="molecule type" value="Genomic_DNA"/>
</dbReference>
<sequence>MACRTSQDLKVDQELVIDEITWRQFLNNALKKSHGVFGEGCEYYLVHQHKHLAYVKVFWKDTDIFSSALSTFISTSELVGVPMILLIRQITRAVRELEVEEDDRLWHKRAISEDCEDEVPA</sequence>
<accession>A0A1G4JLD0</accession>
<dbReference type="PANTHER" id="PTHR28173">
    <property type="entry name" value="RIBONUCLEASES P/MRP PROTEIN SUBUNIT POP8"/>
    <property type="match status" value="1"/>
</dbReference>
<dbReference type="OrthoDB" id="4056858at2759"/>
<dbReference type="GO" id="GO:0004526">
    <property type="term" value="F:ribonuclease P activity"/>
    <property type="evidence" value="ECO:0007669"/>
    <property type="project" value="EnsemblFungi"/>
</dbReference>
<dbReference type="GO" id="GO:0000460">
    <property type="term" value="P:maturation of 5.8S rRNA"/>
    <property type="evidence" value="ECO:0007669"/>
    <property type="project" value="EnsemblFungi"/>
</dbReference>
<dbReference type="STRING" id="1266660.A0A1G4JLD0"/>
<dbReference type="Pfam" id="PF20976">
    <property type="entry name" value="Pop8"/>
    <property type="match status" value="1"/>
</dbReference>
<gene>
    <name evidence="2" type="ORF">LADA_0F09164G</name>
</gene>
<dbReference type="GO" id="GO:0005655">
    <property type="term" value="C:nucleolar ribonuclease P complex"/>
    <property type="evidence" value="ECO:0007669"/>
    <property type="project" value="EnsemblFungi"/>
</dbReference>
<dbReference type="InterPro" id="IPR049128">
    <property type="entry name" value="Pop8-like_dom"/>
</dbReference>
<dbReference type="GO" id="GO:0000171">
    <property type="term" value="F:ribonuclease MRP activity"/>
    <property type="evidence" value="ECO:0007669"/>
    <property type="project" value="EnsemblFungi"/>
</dbReference>
<protein>
    <submittedName>
        <fullName evidence="2">LADA_0F09164g1_1</fullName>
    </submittedName>
</protein>
<organism evidence="2 3">
    <name type="scientific">Lachancea dasiensis</name>
    <dbReference type="NCBI Taxonomy" id="1072105"/>
    <lineage>
        <taxon>Eukaryota</taxon>
        <taxon>Fungi</taxon>
        <taxon>Dikarya</taxon>
        <taxon>Ascomycota</taxon>
        <taxon>Saccharomycotina</taxon>
        <taxon>Saccharomycetes</taxon>
        <taxon>Saccharomycetales</taxon>
        <taxon>Saccharomycetaceae</taxon>
        <taxon>Lachancea</taxon>
    </lineage>
</organism>
<evidence type="ECO:0000313" key="2">
    <source>
        <dbReference type="EMBL" id="SCU91300.1"/>
    </source>
</evidence>
<feature type="domain" description="Ribonucleases P/MRP subunit Pop8-like" evidence="1">
    <location>
        <begin position="11"/>
        <end position="72"/>
    </location>
</feature>
<evidence type="ECO:0000259" key="1">
    <source>
        <dbReference type="Pfam" id="PF20976"/>
    </source>
</evidence>
<dbReference type="GO" id="GO:0000294">
    <property type="term" value="P:nuclear-transcribed mRNA catabolic process, RNase MRP-dependent"/>
    <property type="evidence" value="ECO:0007669"/>
    <property type="project" value="EnsemblFungi"/>
</dbReference>
<keyword evidence="3" id="KW-1185">Reference proteome</keyword>
<dbReference type="GO" id="GO:0000172">
    <property type="term" value="C:ribonuclease MRP complex"/>
    <property type="evidence" value="ECO:0007669"/>
    <property type="project" value="EnsemblFungi"/>
</dbReference>
<proteinExistence type="predicted"/>
<dbReference type="InterPro" id="IPR020347">
    <property type="entry name" value="Pop8"/>
</dbReference>
<reference evidence="2 3" key="1">
    <citation type="submission" date="2016-03" db="EMBL/GenBank/DDBJ databases">
        <authorList>
            <person name="Devillers H."/>
        </authorList>
    </citation>
    <scope>NUCLEOTIDE SEQUENCE [LARGE SCALE GENOMIC DNA]</scope>
    <source>
        <strain evidence="2">CBS 10888</strain>
    </source>
</reference>
<evidence type="ECO:0000313" key="3">
    <source>
        <dbReference type="Proteomes" id="UP000190274"/>
    </source>
</evidence>
<dbReference type="GO" id="GO:0001682">
    <property type="term" value="P:tRNA 5'-leader removal"/>
    <property type="evidence" value="ECO:0007669"/>
    <property type="project" value="EnsemblFungi"/>
</dbReference>
<dbReference type="Proteomes" id="UP000190274">
    <property type="component" value="Chromosome F"/>
</dbReference>
<dbReference type="AlphaFoldDB" id="A0A1G4JLD0"/>
<dbReference type="GO" id="GO:0005829">
    <property type="term" value="C:cytosol"/>
    <property type="evidence" value="ECO:0007669"/>
    <property type="project" value="EnsemblFungi"/>
</dbReference>
<dbReference type="GO" id="GO:0034965">
    <property type="term" value="P:intronic box C/D snoRNA processing"/>
    <property type="evidence" value="ECO:0007669"/>
    <property type="project" value="EnsemblFungi"/>
</dbReference>